<dbReference type="OrthoDB" id="5855827at2759"/>
<dbReference type="InterPro" id="IPR008962">
    <property type="entry name" value="PapD-like_sf"/>
</dbReference>
<gene>
    <name evidence="3" type="ORF">CAUJ_LOCUS3557</name>
</gene>
<evidence type="ECO:0000313" key="4">
    <source>
        <dbReference type="Proteomes" id="UP000835052"/>
    </source>
</evidence>
<dbReference type="PROSITE" id="PS50202">
    <property type="entry name" value="MSP"/>
    <property type="match status" value="1"/>
</dbReference>
<dbReference type="SUPFAM" id="SSF49354">
    <property type="entry name" value="PapD-like"/>
    <property type="match status" value="1"/>
</dbReference>
<accession>A0A8S1GYX5</accession>
<protein>
    <recommendedName>
        <fullName evidence="1">Major sperm protein</fullName>
    </recommendedName>
</protein>
<dbReference type="PANTHER" id="PTHR21513:SF26">
    <property type="entry name" value="MAJOR SPERM PROTEIN"/>
    <property type="match status" value="1"/>
</dbReference>
<reference evidence="3" key="1">
    <citation type="submission" date="2020-10" db="EMBL/GenBank/DDBJ databases">
        <authorList>
            <person name="Kikuchi T."/>
        </authorList>
    </citation>
    <scope>NUCLEOTIDE SEQUENCE</scope>
    <source>
        <strain evidence="3">NKZ352</strain>
    </source>
</reference>
<dbReference type="EMBL" id="CAJGYM010000007">
    <property type="protein sequence ID" value="CAD6187638.1"/>
    <property type="molecule type" value="Genomic_DNA"/>
</dbReference>
<sequence>MEKKEEKRPRFKPIDGEPVSALKMETELIFRYRTLEPCSMELKLTNPTKDRFAFKIKTTDNALFKVQPSIGFLPPNGQMCIKVSLTVKTLVQPSKHYVAVFNVKVDEKCTDAKAAFEGGKLDGVQRVVATCEREIVDETADAGASIEAKK</sequence>
<keyword evidence="1" id="KW-0206">Cytoskeleton</keyword>
<proteinExistence type="predicted"/>
<dbReference type="Gene3D" id="2.60.40.10">
    <property type="entry name" value="Immunoglobulins"/>
    <property type="match status" value="1"/>
</dbReference>
<evidence type="ECO:0000256" key="1">
    <source>
        <dbReference type="RuleBase" id="RU003425"/>
    </source>
</evidence>
<feature type="domain" description="MSP" evidence="2">
    <location>
        <begin position="13"/>
        <end position="150"/>
    </location>
</feature>
<dbReference type="Proteomes" id="UP000835052">
    <property type="component" value="Unassembled WGS sequence"/>
</dbReference>
<dbReference type="InterPro" id="IPR000535">
    <property type="entry name" value="MSP_dom"/>
</dbReference>
<organism evidence="3 4">
    <name type="scientific">Caenorhabditis auriculariae</name>
    <dbReference type="NCBI Taxonomy" id="2777116"/>
    <lineage>
        <taxon>Eukaryota</taxon>
        <taxon>Metazoa</taxon>
        <taxon>Ecdysozoa</taxon>
        <taxon>Nematoda</taxon>
        <taxon>Chromadorea</taxon>
        <taxon>Rhabditida</taxon>
        <taxon>Rhabditina</taxon>
        <taxon>Rhabditomorpha</taxon>
        <taxon>Rhabditoidea</taxon>
        <taxon>Rhabditidae</taxon>
        <taxon>Peloderinae</taxon>
        <taxon>Caenorhabditis</taxon>
    </lineage>
</organism>
<dbReference type="Pfam" id="PF00635">
    <property type="entry name" value="Motile_Sperm"/>
    <property type="match status" value="1"/>
</dbReference>
<evidence type="ECO:0000259" key="2">
    <source>
        <dbReference type="PROSITE" id="PS50202"/>
    </source>
</evidence>
<comment type="function">
    <text evidence="1">Central component in molecular interactions underlying sperm crawling. Forms an extensive filament system that extends from sperm villipoda, along the leading edge of the pseudopod.</text>
</comment>
<dbReference type="AlphaFoldDB" id="A0A8S1GYX5"/>
<evidence type="ECO:0000313" key="3">
    <source>
        <dbReference type="EMBL" id="CAD6187638.1"/>
    </source>
</evidence>
<comment type="caution">
    <text evidence="3">The sequence shown here is derived from an EMBL/GenBank/DDBJ whole genome shotgun (WGS) entry which is preliminary data.</text>
</comment>
<dbReference type="PANTHER" id="PTHR21513">
    <property type="entry name" value="MAJOR SPERM PROTEIN"/>
    <property type="match status" value="1"/>
</dbReference>
<name>A0A8S1GYX5_9PELO</name>
<keyword evidence="1" id="KW-0963">Cytoplasm</keyword>
<keyword evidence="4" id="KW-1185">Reference proteome</keyword>
<dbReference type="InterPro" id="IPR013783">
    <property type="entry name" value="Ig-like_fold"/>
</dbReference>